<dbReference type="PANTHER" id="PTHR44858:SF1">
    <property type="entry name" value="UDP-N-ACETYLGLUCOSAMINE--PEPTIDE N-ACETYLGLUCOSAMINYLTRANSFERASE SPINDLY-RELATED"/>
    <property type="match status" value="1"/>
</dbReference>
<organism evidence="4 5">
    <name type="scientific">Paragonimus heterotremus</name>
    <dbReference type="NCBI Taxonomy" id="100268"/>
    <lineage>
        <taxon>Eukaryota</taxon>
        <taxon>Metazoa</taxon>
        <taxon>Spiralia</taxon>
        <taxon>Lophotrochozoa</taxon>
        <taxon>Platyhelminthes</taxon>
        <taxon>Trematoda</taxon>
        <taxon>Digenea</taxon>
        <taxon>Plagiorchiida</taxon>
        <taxon>Troglotremata</taxon>
        <taxon>Troglotrematidae</taxon>
        <taxon>Paragonimus</taxon>
    </lineage>
</organism>
<dbReference type="InterPro" id="IPR050498">
    <property type="entry name" value="Ycf3"/>
</dbReference>
<keyword evidence="5" id="KW-1185">Reference proteome</keyword>
<sequence>MHQEECVSVLNKNYRTNTASLLAVNGLNDLDRVIKLEIVQEHKQDDSMILFYRKREQMKNRTLKLSDLALVYCAAFFGSVGRLSRAIMNCNWALERKPNWTRALFYRGVFKYLMSSYDLSSLDFSLAINTDEQCFLAHYHRALCREALKNWNGALGQFEKAESTLRMLTIRHPELTWAHVSRANALMDYGGRLITDSPFKHKTVWGRALEEYHFAVQLDNTDVNALVGLAICLQASGQLKNALQVITQGIDTLTTTGGEVSSPSPEDEQVRDLQMNSVRPMQCSSKAIAAAYECRALILLQMAQPHRALSDLTQALRLDPKQADYLVNRGTAHQRSGDLRSAMNDYRVNEPLLSIHFSKASLLCFHAYPLIVKFRQIDNNTYGDVLIGSAQ</sequence>
<evidence type="ECO:0000313" key="5">
    <source>
        <dbReference type="Proteomes" id="UP000748531"/>
    </source>
</evidence>
<dbReference type="AlphaFoldDB" id="A0A8J4WEL9"/>
<dbReference type="PROSITE" id="PS50005">
    <property type="entry name" value="TPR"/>
    <property type="match status" value="1"/>
</dbReference>
<gene>
    <name evidence="4" type="ORF">PHET_09173</name>
</gene>
<proteinExistence type="predicted"/>
<evidence type="ECO:0000313" key="4">
    <source>
        <dbReference type="EMBL" id="KAF5397161.1"/>
    </source>
</evidence>
<dbReference type="InterPro" id="IPR019734">
    <property type="entry name" value="TPR_rpt"/>
</dbReference>
<dbReference type="InterPro" id="IPR011990">
    <property type="entry name" value="TPR-like_helical_dom_sf"/>
</dbReference>
<dbReference type="SUPFAM" id="SSF48452">
    <property type="entry name" value="TPR-like"/>
    <property type="match status" value="2"/>
</dbReference>
<name>A0A8J4WEL9_9TREM</name>
<evidence type="ECO:0000256" key="3">
    <source>
        <dbReference type="PROSITE-ProRule" id="PRU00339"/>
    </source>
</evidence>
<evidence type="ECO:0000256" key="2">
    <source>
        <dbReference type="ARBA" id="ARBA00022803"/>
    </source>
</evidence>
<reference evidence="4" key="1">
    <citation type="submission" date="2019-05" db="EMBL/GenBank/DDBJ databases">
        <title>Annotation for the trematode Paragonimus heterotremus.</title>
        <authorList>
            <person name="Choi Y.-J."/>
        </authorList>
    </citation>
    <scope>NUCLEOTIDE SEQUENCE</scope>
    <source>
        <strain evidence="4">LC</strain>
    </source>
</reference>
<dbReference type="EMBL" id="LUCH01006693">
    <property type="protein sequence ID" value="KAF5397161.1"/>
    <property type="molecule type" value="Genomic_DNA"/>
</dbReference>
<keyword evidence="2 3" id="KW-0802">TPR repeat</keyword>
<feature type="repeat" description="TPR" evidence="3">
    <location>
        <begin position="289"/>
        <end position="322"/>
    </location>
</feature>
<keyword evidence="1" id="KW-0677">Repeat</keyword>
<dbReference type="Gene3D" id="1.25.40.10">
    <property type="entry name" value="Tetratricopeptide repeat domain"/>
    <property type="match status" value="3"/>
</dbReference>
<dbReference type="SMART" id="SM00028">
    <property type="entry name" value="TPR"/>
    <property type="match status" value="6"/>
</dbReference>
<protein>
    <submittedName>
        <fullName evidence="4">Uncharacterized protein</fullName>
    </submittedName>
</protein>
<dbReference type="OrthoDB" id="1658288at2759"/>
<dbReference type="Proteomes" id="UP000748531">
    <property type="component" value="Unassembled WGS sequence"/>
</dbReference>
<comment type="caution">
    <text evidence="4">The sequence shown here is derived from an EMBL/GenBank/DDBJ whole genome shotgun (WGS) entry which is preliminary data.</text>
</comment>
<dbReference type="PANTHER" id="PTHR44858">
    <property type="entry name" value="TETRATRICOPEPTIDE REPEAT PROTEIN 6"/>
    <property type="match status" value="1"/>
</dbReference>
<accession>A0A8J4WEL9</accession>
<evidence type="ECO:0000256" key="1">
    <source>
        <dbReference type="ARBA" id="ARBA00022737"/>
    </source>
</evidence>